<comment type="catalytic activity">
    <reaction evidence="1">
        <text>UDP-alpha-D-glucose = UDP-alpha-D-galactose</text>
        <dbReference type="Rhea" id="RHEA:22168"/>
        <dbReference type="ChEBI" id="CHEBI:58885"/>
        <dbReference type="ChEBI" id="CHEBI:66914"/>
        <dbReference type="EC" id="5.1.3.2"/>
    </reaction>
</comment>
<dbReference type="PANTHER" id="PTHR43725:SF47">
    <property type="entry name" value="UDP-GLUCOSE 4-EPIMERASE"/>
    <property type="match status" value="1"/>
</dbReference>
<dbReference type="InterPro" id="IPR036291">
    <property type="entry name" value="NAD(P)-bd_dom_sf"/>
</dbReference>
<dbReference type="Proteomes" id="UP001501447">
    <property type="component" value="Unassembled WGS sequence"/>
</dbReference>
<evidence type="ECO:0000256" key="4">
    <source>
        <dbReference type="ARBA" id="ARBA00007637"/>
    </source>
</evidence>
<evidence type="ECO:0000256" key="2">
    <source>
        <dbReference type="ARBA" id="ARBA00001911"/>
    </source>
</evidence>
<evidence type="ECO:0000256" key="3">
    <source>
        <dbReference type="ARBA" id="ARBA00004947"/>
    </source>
</evidence>
<evidence type="ECO:0000313" key="13">
    <source>
        <dbReference type="EMBL" id="GAA2617337.1"/>
    </source>
</evidence>
<evidence type="ECO:0000256" key="1">
    <source>
        <dbReference type="ARBA" id="ARBA00000083"/>
    </source>
</evidence>
<evidence type="ECO:0000256" key="11">
    <source>
        <dbReference type="ARBA" id="ARBA00033067"/>
    </source>
</evidence>
<evidence type="ECO:0000256" key="9">
    <source>
        <dbReference type="ARBA" id="ARBA00023235"/>
    </source>
</evidence>
<dbReference type="EMBL" id="BAAARJ010000010">
    <property type="protein sequence ID" value="GAA2617337.1"/>
    <property type="molecule type" value="Genomic_DNA"/>
</dbReference>
<evidence type="ECO:0000256" key="5">
    <source>
        <dbReference type="ARBA" id="ARBA00013189"/>
    </source>
</evidence>
<dbReference type="PANTHER" id="PTHR43725">
    <property type="entry name" value="UDP-GLUCOSE 4-EPIMERASE"/>
    <property type="match status" value="1"/>
</dbReference>
<comment type="cofactor">
    <cofactor evidence="2">
        <name>NAD(+)</name>
        <dbReference type="ChEBI" id="CHEBI:57540"/>
    </cofactor>
</comment>
<accession>A0ABN3Q5Q6</accession>
<keyword evidence="14" id="KW-1185">Reference proteome</keyword>
<evidence type="ECO:0000313" key="14">
    <source>
        <dbReference type="Proteomes" id="UP001501447"/>
    </source>
</evidence>
<comment type="caution">
    <text evidence="13">The sequence shown here is derived from an EMBL/GenBank/DDBJ whole genome shotgun (WGS) entry which is preliminary data.</text>
</comment>
<gene>
    <name evidence="13" type="ORF">GCM10009863_33970</name>
</gene>
<evidence type="ECO:0000256" key="7">
    <source>
        <dbReference type="ARBA" id="ARBA00023027"/>
    </source>
</evidence>
<dbReference type="Gene3D" id="3.90.25.10">
    <property type="entry name" value="UDP-galactose 4-epimerase, domain 1"/>
    <property type="match status" value="1"/>
</dbReference>
<dbReference type="SUPFAM" id="SSF51735">
    <property type="entry name" value="NAD(P)-binding Rossmann-fold domains"/>
    <property type="match status" value="1"/>
</dbReference>
<protein>
    <recommendedName>
        <fullName evidence="6">UDP-glucose 4-epimerase</fullName>
        <ecNumber evidence="5">5.1.3.2</ecNumber>
    </recommendedName>
    <alternativeName>
        <fullName evidence="11">Galactowaldenase</fullName>
    </alternativeName>
    <alternativeName>
        <fullName evidence="10">UDP-galactose 4-epimerase</fullName>
    </alternativeName>
</protein>
<organism evidence="13 14">
    <name type="scientific">Streptomyces axinellae</name>
    <dbReference type="NCBI Taxonomy" id="552788"/>
    <lineage>
        <taxon>Bacteria</taxon>
        <taxon>Bacillati</taxon>
        <taxon>Actinomycetota</taxon>
        <taxon>Actinomycetes</taxon>
        <taxon>Kitasatosporales</taxon>
        <taxon>Streptomycetaceae</taxon>
        <taxon>Streptomyces</taxon>
    </lineage>
</organism>
<keyword evidence="9" id="KW-0413">Isomerase</keyword>
<evidence type="ECO:0000256" key="10">
    <source>
        <dbReference type="ARBA" id="ARBA00031367"/>
    </source>
</evidence>
<evidence type="ECO:0000259" key="12">
    <source>
        <dbReference type="Pfam" id="PF01370"/>
    </source>
</evidence>
<comment type="pathway">
    <text evidence="3">Carbohydrate metabolism; galactose metabolism.</text>
</comment>
<name>A0ABN3Q5Q6_9ACTN</name>
<keyword evidence="8" id="KW-0299">Galactose metabolism</keyword>
<reference evidence="13 14" key="1">
    <citation type="journal article" date="2019" name="Int. J. Syst. Evol. Microbiol.">
        <title>The Global Catalogue of Microorganisms (GCM) 10K type strain sequencing project: providing services to taxonomists for standard genome sequencing and annotation.</title>
        <authorList>
            <consortium name="The Broad Institute Genomics Platform"/>
            <consortium name="The Broad Institute Genome Sequencing Center for Infectious Disease"/>
            <person name="Wu L."/>
            <person name="Ma J."/>
        </authorList>
    </citation>
    <scope>NUCLEOTIDE SEQUENCE [LARGE SCALE GENOMIC DNA]</scope>
    <source>
        <strain evidence="13 14">JCM 16373</strain>
    </source>
</reference>
<sequence length="151" mass="15650">MYSGIRRQLPALRGLSPRYFNLVGARPSGLWGEEPRGTPDNLMPYVARVAAGQPDRLSVFGDDCPTAGGTGARDYIHAMDLGEGHCAALAHLGGESGMRTFNLGTGTGTSVLQLIAALEAAGGRDVPYRITARRPGDVATLVTDPAAAATG</sequence>
<proteinExistence type="inferred from homology"/>
<evidence type="ECO:0000256" key="6">
    <source>
        <dbReference type="ARBA" id="ARBA00018569"/>
    </source>
</evidence>
<dbReference type="Gene3D" id="3.40.50.720">
    <property type="entry name" value="NAD(P)-binding Rossmann-like Domain"/>
    <property type="match status" value="1"/>
</dbReference>
<keyword evidence="7" id="KW-0520">NAD</keyword>
<dbReference type="Pfam" id="PF01370">
    <property type="entry name" value="Epimerase"/>
    <property type="match status" value="1"/>
</dbReference>
<evidence type="ECO:0000256" key="8">
    <source>
        <dbReference type="ARBA" id="ARBA00023144"/>
    </source>
</evidence>
<dbReference type="RefSeq" id="WP_344566825.1">
    <property type="nucleotide sequence ID" value="NZ_BAAARJ010000010.1"/>
</dbReference>
<comment type="similarity">
    <text evidence="4">Belongs to the NAD(P)-dependent epimerase/dehydratase family.</text>
</comment>
<keyword evidence="8" id="KW-0119">Carbohydrate metabolism</keyword>
<feature type="domain" description="NAD-dependent epimerase/dehydratase" evidence="12">
    <location>
        <begin position="11"/>
        <end position="104"/>
    </location>
</feature>
<dbReference type="InterPro" id="IPR001509">
    <property type="entry name" value="Epimerase_deHydtase"/>
</dbReference>
<dbReference type="EC" id="5.1.3.2" evidence="5"/>